<evidence type="ECO:0000313" key="3">
    <source>
        <dbReference type="Proteomes" id="UP000198582"/>
    </source>
</evidence>
<keyword evidence="1" id="KW-0812">Transmembrane</keyword>
<name>A0A1H8YL86_9PSEU</name>
<keyword evidence="1" id="KW-0472">Membrane</keyword>
<evidence type="ECO:0000313" key="2">
    <source>
        <dbReference type="EMBL" id="SEP52920.1"/>
    </source>
</evidence>
<feature type="transmembrane region" description="Helical" evidence="1">
    <location>
        <begin position="6"/>
        <end position="28"/>
    </location>
</feature>
<gene>
    <name evidence="2" type="ORF">SAMN04489732_12345</name>
</gene>
<keyword evidence="1" id="KW-1133">Transmembrane helix</keyword>
<dbReference type="Proteomes" id="UP000198582">
    <property type="component" value="Unassembled WGS sequence"/>
</dbReference>
<accession>A0A1H8YL86</accession>
<feature type="transmembrane region" description="Helical" evidence="1">
    <location>
        <begin position="40"/>
        <end position="59"/>
    </location>
</feature>
<dbReference type="STRING" id="394193.SAMN04489732_12345"/>
<evidence type="ECO:0000256" key="1">
    <source>
        <dbReference type="SAM" id="Phobius"/>
    </source>
</evidence>
<keyword evidence="3" id="KW-1185">Reference proteome</keyword>
<organism evidence="2 3">
    <name type="scientific">Amycolatopsis saalfeldensis</name>
    <dbReference type="NCBI Taxonomy" id="394193"/>
    <lineage>
        <taxon>Bacteria</taxon>
        <taxon>Bacillati</taxon>
        <taxon>Actinomycetota</taxon>
        <taxon>Actinomycetes</taxon>
        <taxon>Pseudonocardiales</taxon>
        <taxon>Pseudonocardiaceae</taxon>
        <taxon>Amycolatopsis</taxon>
    </lineage>
</organism>
<sequence length="85" mass="8642">MRAVETWRIVATALLAAAGLPLVLVVMAKVRDRVDSSAQVAIGGAVTLTTLVVVAVLTLTVLPGLLTWIVVAAVAGAFGVMMLAS</sequence>
<reference evidence="2 3" key="1">
    <citation type="submission" date="2016-10" db="EMBL/GenBank/DDBJ databases">
        <authorList>
            <person name="de Groot N.N."/>
        </authorList>
    </citation>
    <scope>NUCLEOTIDE SEQUENCE [LARGE SCALE GENOMIC DNA]</scope>
    <source>
        <strain evidence="2 3">DSM 44993</strain>
    </source>
</reference>
<dbReference type="EMBL" id="FOEF01000023">
    <property type="protein sequence ID" value="SEP52920.1"/>
    <property type="molecule type" value="Genomic_DNA"/>
</dbReference>
<proteinExistence type="predicted"/>
<protein>
    <submittedName>
        <fullName evidence="2">Uncharacterized protein</fullName>
    </submittedName>
</protein>
<feature type="transmembrane region" description="Helical" evidence="1">
    <location>
        <begin position="65"/>
        <end position="84"/>
    </location>
</feature>
<dbReference type="AlphaFoldDB" id="A0A1H8YL86"/>